<accession>A0A5P2DBY5</accession>
<name>A0A5P2DBY5_STRVZ</name>
<gene>
    <name evidence="1" type="ORF">DEJ50_33720</name>
</gene>
<proteinExistence type="predicted"/>
<sequence>MRYYEYVSETKVQMLFDQIPPKLLSKLAAEARVDLKVVGVSVQKAQTEATLYSRLELVEDYLDRNYEITWMTEPGSWFRGELDLQIATYQEVEGQAGGPLFMVGQASRTLVALIGSSYHLIGSRRHEHLGGYSSLPALFRLLQREAPEEPMNVQGYAPDYQAREKTAALYDVGVFTRQLHGFGAVIPCEFLARRLLSGTTLDPTGNTVDVVVGTPLYVAQLDD</sequence>
<dbReference type="AlphaFoldDB" id="A0A5P2DBY5"/>
<evidence type="ECO:0000313" key="2">
    <source>
        <dbReference type="Proteomes" id="UP000325211"/>
    </source>
</evidence>
<reference evidence="1 2" key="1">
    <citation type="submission" date="2018-05" db="EMBL/GenBank/DDBJ databases">
        <title>Streptomyces venezuelae.</title>
        <authorList>
            <person name="Kim W."/>
            <person name="Lee N."/>
            <person name="Cho B.-K."/>
        </authorList>
    </citation>
    <scope>NUCLEOTIDE SEQUENCE [LARGE SCALE GENOMIC DNA]</scope>
    <source>
        <strain evidence="1 2">ATCC 21782</strain>
    </source>
</reference>
<dbReference type="Proteomes" id="UP000325211">
    <property type="component" value="Chromosome"/>
</dbReference>
<organism evidence="1 2">
    <name type="scientific">Streptomyces venezuelae</name>
    <dbReference type="NCBI Taxonomy" id="54571"/>
    <lineage>
        <taxon>Bacteria</taxon>
        <taxon>Bacillati</taxon>
        <taxon>Actinomycetota</taxon>
        <taxon>Actinomycetes</taxon>
        <taxon>Kitasatosporales</taxon>
        <taxon>Streptomycetaceae</taxon>
        <taxon>Streptomyces</taxon>
    </lineage>
</organism>
<dbReference type="InterPro" id="IPR054284">
    <property type="entry name" value="DUF7019"/>
</dbReference>
<dbReference type="RefSeq" id="WP_150211775.1">
    <property type="nucleotide sequence ID" value="NZ_CP029190.1"/>
</dbReference>
<protein>
    <submittedName>
        <fullName evidence="1">Uncharacterized protein</fullName>
    </submittedName>
</protein>
<dbReference type="OrthoDB" id="3397153at2"/>
<evidence type="ECO:0000313" key="1">
    <source>
        <dbReference type="EMBL" id="QES52040.1"/>
    </source>
</evidence>
<dbReference type="Pfam" id="PF22880">
    <property type="entry name" value="DUF7019"/>
    <property type="match status" value="1"/>
</dbReference>
<dbReference type="EMBL" id="CP029190">
    <property type="protein sequence ID" value="QES52040.1"/>
    <property type="molecule type" value="Genomic_DNA"/>
</dbReference>
<dbReference type="NCBIfam" id="NF040893">
    <property type="entry name" value="SAVMC3_10250"/>
    <property type="match status" value="1"/>
</dbReference>